<evidence type="ECO:0000313" key="3">
    <source>
        <dbReference type="Proteomes" id="UP001233271"/>
    </source>
</evidence>
<evidence type="ECO:0000256" key="1">
    <source>
        <dbReference type="SAM" id="MobiDB-lite"/>
    </source>
</evidence>
<feature type="region of interest" description="Disordered" evidence="1">
    <location>
        <begin position="1"/>
        <end position="157"/>
    </location>
</feature>
<proteinExistence type="predicted"/>
<feature type="compositionally biased region" description="Polar residues" evidence="1">
    <location>
        <begin position="44"/>
        <end position="56"/>
    </location>
</feature>
<dbReference type="Proteomes" id="UP001233271">
    <property type="component" value="Chromosome 2"/>
</dbReference>
<dbReference type="GeneID" id="85492674"/>
<feature type="region of interest" description="Disordered" evidence="1">
    <location>
        <begin position="225"/>
        <end position="255"/>
    </location>
</feature>
<evidence type="ECO:0000313" key="2">
    <source>
        <dbReference type="EMBL" id="BEI88803.1"/>
    </source>
</evidence>
<name>A0AA48IIB7_9TREE</name>
<sequence length="432" mass="44752">MPASHAPSPAPSSAYSEDEFVDAHDGHDAVGTASQAVALMDTDSVPTTTSHQIATIPTTGGSSPTTSSTPAADLPTGSSATPSPPCPALLNLSPAYTHSEGHTPMATAPTSPTSPRTMTPTTPTVGLPHAPPAVDKPRLGGNGVPSRPSPPSLPPSRLVSATMARAYALAADSPTELEEEEVVEASSFANLEADVSELANLTPSGDDEWVSFVRAQLVRLFPDFHDAEGHPAGDAEGEVEGQEEEGGEPAEPSFRSELLAMRTEIGVLRGIVAELSENQESQESQEEAGFVPDAALEPLELDPSAVGLSLAIVRALDASRSGVRPDSEVFVYDNLCALLAATVSATLVPVTSSAPDSPPAPAPASPVFPSPHAAHLQLDAHEEMEKARDVSITPEVGTPPKARVQRCEAEEMCDEELQEVAEMAGEAQLLVS</sequence>
<organism evidence="2 3">
    <name type="scientific">Cutaneotrichosporon cavernicola</name>
    <dbReference type="NCBI Taxonomy" id="279322"/>
    <lineage>
        <taxon>Eukaryota</taxon>
        <taxon>Fungi</taxon>
        <taxon>Dikarya</taxon>
        <taxon>Basidiomycota</taxon>
        <taxon>Agaricomycotina</taxon>
        <taxon>Tremellomycetes</taxon>
        <taxon>Trichosporonales</taxon>
        <taxon>Trichosporonaceae</taxon>
        <taxon>Cutaneotrichosporon</taxon>
    </lineage>
</organism>
<feature type="compositionally biased region" description="Low complexity" evidence="1">
    <location>
        <begin position="103"/>
        <end position="124"/>
    </location>
</feature>
<feature type="compositionally biased region" description="Acidic residues" evidence="1">
    <location>
        <begin position="235"/>
        <end position="248"/>
    </location>
</feature>
<keyword evidence="3" id="KW-1185">Reference proteome</keyword>
<gene>
    <name evidence="2" type="ORF">CcaverHIS019_0201650</name>
</gene>
<accession>A0AA48IIB7</accession>
<dbReference type="EMBL" id="AP028213">
    <property type="protein sequence ID" value="BEI88803.1"/>
    <property type="molecule type" value="Genomic_DNA"/>
</dbReference>
<dbReference type="AlphaFoldDB" id="A0AA48IIB7"/>
<feature type="compositionally biased region" description="Low complexity" evidence="1">
    <location>
        <begin position="57"/>
        <end position="70"/>
    </location>
</feature>
<reference evidence="2" key="1">
    <citation type="journal article" date="2023" name="BMC Genomics">
        <title>Chromosome-level genome assemblies of Cutaneotrichosporon spp. (Trichosporonales, Basidiomycota) reveal imbalanced evolution between nucleotide sequences and chromosome synteny.</title>
        <authorList>
            <person name="Kobayashi Y."/>
            <person name="Kayamori A."/>
            <person name="Aoki K."/>
            <person name="Shiwa Y."/>
            <person name="Matsutani M."/>
            <person name="Fujita N."/>
            <person name="Sugita T."/>
            <person name="Iwasaki W."/>
            <person name="Tanaka N."/>
            <person name="Takashima M."/>
        </authorList>
    </citation>
    <scope>NUCLEOTIDE SEQUENCE</scope>
    <source>
        <strain evidence="2">HIS019</strain>
    </source>
</reference>
<protein>
    <submittedName>
        <fullName evidence="2">Uncharacterized protein</fullName>
    </submittedName>
</protein>
<dbReference type="KEGG" id="ccac:CcaHIS019_0201650"/>
<feature type="compositionally biased region" description="Low complexity" evidence="1">
    <location>
        <begin position="1"/>
        <end position="14"/>
    </location>
</feature>
<dbReference type="RefSeq" id="XP_060454069.1">
    <property type="nucleotide sequence ID" value="XM_060597147.1"/>
</dbReference>